<evidence type="ECO:0000256" key="4">
    <source>
        <dbReference type="RuleBase" id="RU003690"/>
    </source>
</evidence>
<comment type="caution">
    <text evidence="5">The sequence shown here is derived from an EMBL/GenBank/DDBJ whole genome shotgun (WGS) entry which is preliminary data.</text>
</comment>
<gene>
    <name evidence="5" type="ORF">NLJ89_g9482</name>
</gene>
<dbReference type="InterPro" id="IPR017853">
    <property type="entry name" value="GH"/>
</dbReference>
<reference evidence="5" key="1">
    <citation type="submission" date="2022-07" db="EMBL/GenBank/DDBJ databases">
        <title>Genome Sequence of Agrocybe chaxingu.</title>
        <authorList>
            <person name="Buettner E."/>
        </authorList>
    </citation>
    <scope>NUCLEOTIDE SEQUENCE</scope>
    <source>
        <strain evidence="5">MP-N11</strain>
    </source>
</reference>
<dbReference type="EMBL" id="JANKHO010001485">
    <property type="protein sequence ID" value="KAJ3501125.1"/>
    <property type="molecule type" value="Genomic_DNA"/>
</dbReference>
<dbReference type="GO" id="GO:0005975">
    <property type="term" value="P:carbohydrate metabolic process"/>
    <property type="evidence" value="ECO:0007669"/>
    <property type="project" value="InterPro"/>
</dbReference>
<proteinExistence type="inferred from homology"/>
<evidence type="ECO:0000313" key="6">
    <source>
        <dbReference type="Proteomes" id="UP001148786"/>
    </source>
</evidence>
<dbReference type="InterPro" id="IPR001360">
    <property type="entry name" value="Glyco_hydro_1"/>
</dbReference>
<comment type="similarity">
    <text evidence="1 4">Belongs to the glycosyl hydrolase 1 family.</text>
</comment>
<dbReference type="OrthoDB" id="65569at2759"/>
<evidence type="ECO:0000256" key="2">
    <source>
        <dbReference type="ARBA" id="ARBA00022801"/>
    </source>
</evidence>
<dbReference type="SUPFAM" id="SSF51445">
    <property type="entry name" value="(Trans)glycosidases"/>
    <property type="match status" value="1"/>
</dbReference>
<dbReference type="Gene3D" id="3.20.20.80">
    <property type="entry name" value="Glycosidases"/>
    <property type="match status" value="1"/>
</dbReference>
<accession>A0A9W8JSM2</accession>
<keyword evidence="2" id="KW-0378">Hydrolase</keyword>
<name>A0A9W8JSM2_9AGAR</name>
<dbReference type="PANTHER" id="PTHR10353">
    <property type="entry name" value="GLYCOSYL HYDROLASE"/>
    <property type="match status" value="1"/>
</dbReference>
<sequence length="316" mass="35545">MDSYPYTIASLRSKHPLLPEMVSGYDITREVVAQTAMDEMHLRHARAVASGLKALQQTGDHAVVTNELVEDAEARVNVIESMHAHARFVPQDMQATLNALNASMIALTQEVRLVRAESANSRIVIKNSRILGPEDLRPLQKIVPGPGFQLATAAAKGVGPVVEAYVMAMANNPEAAIGATPLPFYGLIEGYSHIFQNEEENFGHFCYISEFGFIEPFEQLRTELFRIAEDVTRTNYYMTYVDEVLRAIHEDKLPIKGLIAWAMLDNAEWNSGLTARFGIQHVNYTTLERMFKRSMLSLSEFFKPHLWDEEVDICGR</sequence>
<dbReference type="AlphaFoldDB" id="A0A9W8JSM2"/>
<dbReference type="PANTHER" id="PTHR10353:SF36">
    <property type="entry name" value="LP05116P"/>
    <property type="match status" value="1"/>
</dbReference>
<evidence type="ECO:0000256" key="1">
    <source>
        <dbReference type="ARBA" id="ARBA00010838"/>
    </source>
</evidence>
<dbReference type="Pfam" id="PF00232">
    <property type="entry name" value="Glyco_hydro_1"/>
    <property type="match status" value="1"/>
</dbReference>
<keyword evidence="3" id="KW-0326">Glycosidase</keyword>
<evidence type="ECO:0000313" key="5">
    <source>
        <dbReference type="EMBL" id="KAJ3501125.1"/>
    </source>
</evidence>
<evidence type="ECO:0000256" key="3">
    <source>
        <dbReference type="ARBA" id="ARBA00023295"/>
    </source>
</evidence>
<keyword evidence="6" id="KW-1185">Reference proteome</keyword>
<dbReference type="Proteomes" id="UP001148786">
    <property type="component" value="Unassembled WGS sequence"/>
</dbReference>
<organism evidence="5 6">
    <name type="scientific">Agrocybe chaxingu</name>
    <dbReference type="NCBI Taxonomy" id="84603"/>
    <lineage>
        <taxon>Eukaryota</taxon>
        <taxon>Fungi</taxon>
        <taxon>Dikarya</taxon>
        <taxon>Basidiomycota</taxon>
        <taxon>Agaricomycotina</taxon>
        <taxon>Agaricomycetes</taxon>
        <taxon>Agaricomycetidae</taxon>
        <taxon>Agaricales</taxon>
        <taxon>Agaricineae</taxon>
        <taxon>Strophariaceae</taxon>
        <taxon>Agrocybe</taxon>
    </lineage>
</organism>
<dbReference type="PRINTS" id="PR00131">
    <property type="entry name" value="GLHYDRLASE1"/>
</dbReference>
<dbReference type="GO" id="GO:0008422">
    <property type="term" value="F:beta-glucosidase activity"/>
    <property type="evidence" value="ECO:0007669"/>
    <property type="project" value="TreeGrafter"/>
</dbReference>
<protein>
    <submittedName>
        <fullName evidence="5">Uncharacterized protein</fullName>
    </submittedName>
</protein>